<evidence type="ECO:0000313" key="2">
    <source>
        <dbReference type="EMBL" id="KAJ8305090.1"/>
    </source>
</evidence>
<dbReference type="EMBL" id="JARBDR010000263">
    <property type="protein sequence ID" value="KAJ8316706.1"/>
    <property type="molecule type" value="Genomic_DNA"/>
</dbReference>
<feature type="domain" description="FAST kinase-like protein subdomain 2" evidence="1">
    <location>
        <begin position="108"/>
        <end position="193"/>
    </location>
</feature>
<protein>
    <recommendedName>
        <fullName evidence="1">FAST kinase-like protein subdomain 2 domain-containing protein</fullName>
    </recommendedName>
</protein>
<dbReference type="InterPro" id="IPR013579">
    <property type="entry name" value="FAST_2"/>
</dbReference>
<evidence type="ECO:0000259" key="1">
    <source>
        <dbReference type="Pfam" id="PF08368"/>
    </source>
</evidence>
<sequence>MIRNYSLLVPALKEESIFLTLLRSFDGLSRLPKHMKELEQLSKYIFDTYFGKEMSALVASESLFILCNFGIYLDEHIQTFFSDDYLETFYKFLREMNTKKMPARLKNFVLLNQHIVLHRPDLNIPWLSEDFLGVFSGLNASYLDPEMKASMSYIEQPLKRVLSGHAYYKRRVRVELGLLVDYEYFVDSNNQPVHYSEALMMDPSETDIRKYKRYEYLANDVDALSVYSANRILSLRALGYEVVFVPVGEWEKLHPEERFDYLRDKMRIETHLFDKAEFYIDTRNSKQF</sequence>
<keyword evidence="4" id="KW-1185">Reference proteome</keyword>
<dbReference type="EMBL" id="JARBDR010000878">
    <property type="protein sequence ID" value="KAJ8305090.1"/>
    <property type="molecule type" value="Genomic_DNA"/>
</dbReference>
<organism evidence="2 4">
    <name type="scientific">Tegillarca granosa</name>
    <name type="common">Malaysian cockle</name>
    <name type="synonym">Anadara granosa</name>
    <dbReference type="NCBI Taxonomy" id="220873"/>
    <lineage>
        <taxon>Eukaryota</taxon>
        <taxon>Metazoa</taxon>
        <taxon>Spiralia</taxon>
        <taxon>Lophotrochozoa</taxon>
        <taxon>Mollusca</taxon>
        <taxon>Bivalvia</taxon>
        <taxon>Autobranchia</taxon>
        <taxon>Pteriomorphia</taxon>
        <taxon>Arcoida</taxon>
        <taxon>Arcoidea</taxon>
        <taxon>Arcidae</taxon>
        <taxon>Tegillarca</taxon>
    </lineage>
</organism>
<evidence type="ECO:0000313" key="3">
    <source>
        <dbReference type="EMBL" id="KAJ8316706.1"/>
    </source>
</evidence>
<gene>
    <name evidence="3" type="ORF">KUTeg_005744</name>
    <name evidence="2" type="ORF">KUTeg_017359</name>
</gene>
<accession>A0ABQ9EIT0</accession>
<proteinExistence type="predicted"/>
<reference evidence="2 4" key="1">
    <citation type="submission" date="2022-12" db="EMBL/GenBank/DDBJ databases">
        <title>Chromosome-level genome of Tegillarca granosa.</title>
        <authorList>
            <person name="Kim J."/>
        </authorList>
    </citation>
    <scope>NUCLEOTIDE SEQUENCE [LARGE SCALE GENOMIC DNA]</scope>
    <source>
        <strain evidence="2">Teg-2019</strain>
        <tissue evidence="2">Adductor muscle</tissue>
    </source>
</reference>
<dbReference type="Proteomes" id="UP001217089">
    <property type="component" value="Unassembled WGS sequence"/>
</dbReference>
<comment type="caution">
    <text evidence="2">The sequence shown here is derived from an EMBL/GenBank/DDBJ whole genome shotgun (WGS) entry which is preliminary data.</text>
</comment>
<evidence type="ECO:0000313" key="4">
    <source>
        <dbReference type="Proteomes" id="UP001217089"/>
    </source>
</evidence>
<dbReference type="Pfam" id="PF08368">
    <property type="entry name" value="FAST_2"/>
    <property type="match status" value="1"/>
</dbReference>
<name>A0ABQ9EIT0_TEGGR</name>